<dbReference type="Pfam" id="PF00015">
    <property type="entry name" value="MCPsignal"/>
    <property type="match status" value="1"/>
</dbReference>
<feature type="transmembrane region" description="Helical" evidence="5">
    <location>
        <begin position="109"/>
        <end position="128"/>
    </location>
</feature>
<feature type="domain" description="Phytochrome chromophore attachment site" evidence="6">
    <location>
        <begin position="552"/>
        <end position="689"/>
    </location>
</feature>
<evidence type="ECO:0000313" key="9">
    <source>
        <dbReference type="EMBL" id="NER26544.1"/>
    </source>
</evidence>
<dbReference type="Pfam" id="PF01590">
    <property type="entry name" value="GAF"/>
    <property type="match status" value="3"/>
</dbReference>
<evidence type="ECO:0000259" key="8">
    <source>
        <dbReference type="PROSITE" id="PS50885"/>
    </source>
</evidence>
<comment type="caution">
    <text evidence="9">The sequence shown here is derived from an EMBL/GenBank/DDBJ whole genome shotgun (WGS) entry which is preliminary data.</text>
</comment>
<dbReference type="Gene3D" id="1.10.287.950">
    <property type="entry name" value="Methyl-accepting chemotaxis protein"/>
    <property type="match status" value="1"/>
</dbReference>
<accession>A0A6B3N8V7</accession>
<dbReference type="PANTHER" id="PTHR32089:SF114">
    <property type="entry name" value="METHYL-ACCEPTING CHEMOTAXIS PROTEIN MCPB"/>
    <property type="match status" value="1"/>
</dbReference>
<dbReference type="EMBL" id="JAAHFQ010000035">
    <property type="protein sequence ID" value="NER26544.1"/>
    <property type="molecule type" value="Genomic_DNA"/>
</dbReference>
<evidence type="ECO:0000256" key="5">
    <source>
        <dbReference type="SAM" id="Phobius"/>
    </source>
</evidence>
<dbReference type="GO" id="GO:0007165">
    <property type="term" value="P:signal transduction"/>
    <property type="evidence" value="ECO:0007669"/>
    <property type="project" value="UniProtKB-KW"/>
</dbReference>
<feature type="domain" description="Methyl-accepting transducer" evidence="7">
    <location>
        <begin position="778"/>
        <end position="1014"/>
    </location>
</feature>
<evidence type="ECO:0000256" key="1">
    <source>
        <dbReference type="ARBA" id="ARBA00023224"/>
    </source>
</evidence>
<dbReference type="PANTHER" id="PTHR32089">
    <property type="entry name" value="METHYL-ACCEPTING CHEMOTAXIS PROTEIN MCPB"/>
    <property type="match status" value="1"/>
</dbReference>
<sequence length="1052" mass="117610">MLNSSKFACQNTSNSLPAQPRLVSSSEVLLDEESNLPTAESANCQNWQSIPTNLEFDLEQRAGYFEAIGHWWQDLSLRNKIAILAIALSTVPAFLVGTIIYYFHNHFVILLLATGVIGFLTVALATFLSKRLMHPIINAAVVINKLAQGQQPPALDCQGKDELAILGSNINSLAAQLQLLYQQQEKTRQQRQLLSSIAFRSRQKVSVENLFEVAVQGARQILETDRVVIYRFNPDWSGTVVAESVGEGWQKVLNETIGDPCFQERSALKYKSGYISAINNIFEEPGLTDCHIQLLEHYQVKANLVSPIRKNNELMGLLIAHHCCAPRVWQKSEISFLSQLATEIQYGLDYLNFIQQQQATTQQAWFFGEISFRARQSLNRKDIFKTTVQGARQILKADRVLVYRFNPDWSGTMIAESVEAPWSKVLDETIDDPCFRGRYVELYLNGRVRAINNIRNEPGLTDCHIRTLEQYEVKANLVAPLRQDNQLIGLLIAHQCSSPRSWHHSEIEFFSQLATQVEYALDHLHFIEKIQATAARARLFGDIAFRARQSPNQEDIFRLVVQGSLKSLKADRAVIFRFNPDWSGTIIAEAVAPGCISILEEKIDDPCFRGRYLDKYRSGRIRALNDIYQETSLGDCYIRLLEQYDVKANLVVPLRQENQLMGLLIAHQCSTPRIWQKSDIDFLSQLATQTEYALDHISFIKKIEQARQVAEMASQEQRRQTEEIESQLEGLLRDIQGAFQGNLTVRANIMEGDIGVVADFINVIIENMRQIVLQVQSASQAVTETAQSSEVEIKSLSTEALQQAQAITTALAKIQAMTDSIQGVALNAGQAKLKVEQADQTLQEGDQAMNLTVDGILTIQETVETAADKVKRLGNSSQKISRVLNLIRDLASQTHVLALNASIEANGSWQEGQGFAVVAEEVRSLSEQSTVATKEIEQIVEEIQAETNQVVMAMEAGREQVIAGTELVETTRQKLTSIAVVSGQIRTIVEEMAQASYAQAQTSASVSSTMQEIETIVQKTSEQSVAVADSFSQLLGVAQELQESVARFKVNE</sequence>
<dbReference type="SMART" id="SM00304">
    <property type="entry name" value="HAMP"/>
    <property type="match status" value="2"/>
</dbReference>
<dbReference type="Gene3D" id="3.30.450.40">
    <property type="match status" value="4"/>
</dbReference>
<evidence type="ECO:0000256" key="2">
    <source>
        <dbReference type="ARBA" id="ARBA00029447"/>
    </source>
</evidence>
<evidence type="ECO:0000259" key="6">
    <source>
        <dbReference type="PROSITE" id="PS50046"/>
    </source>
</evidence>
<name>A0A6B3N8V7_9CYAN</name>
<keyword evidence="5" id="KW-1133">Transmembrane helix</keyword>
<evidence type="ECO:0000259" key="7">
    <source>
        <dbReference type="PROSITE" id="PS50111"/>
    </source>
</evidence>
<dbReference type="Gene3D" id="6.10.340.10">
    <property type="match status" value="1"/>
</dbReference>
<keyword evidence="5" id="KW-0812">Transmembrane</keyword>
<dbReference type="PROSITE" id="PS50046">
    <property type="entry name" value="PHYTOCHROME_2"/>
    <property type="match status" value="3"/>
</dbReference>
<evidence type="ECO:0000256" key="4">
    <source>
        <dbReference type="SAM" id="Coils"/>
    </source>
</evidence>
<dbReference type="Pfam" id="PF00672">
    <property type="entry name" value="HAMP"/>
    <property type="match status" value="1"/>
</dbReference>
<feature type="transmembrane region" description="Helical" evidence="5">
    <location>
        <begin position="81"/>
        <end position="103"/>
    </location>
</feature>
<keyword evidence="4" id="KW-0175">Coiled coil</keyword>
<dbReference type="PROSITE" id="PS50111">
    <property type="entry name" value="CHEMOTAXIS_TRANSDUC_2"/>
    <property type="match status" value="1"/>
</dbReference>
<dbReference type="AlphaFoldDB" id="A0A6B3N8V7"/>
<dbReference type="SUPFAM" id="SSF58104">
    <property type="entry name" value="Methyl-accepting chemotaxis protein (MCP) signaling domain"/>
    <property type="match status" value="1"/>
</dbReference>
<feature type="domain" description="HAMP" evidence="8">
    <location>
        <begin position="130"/>
        <end position="182"/>
    </location>
</feature>
<keyword evidence="1 3" id="KW-0807">Transducer</keyword>
<keyword evidence="5" id="KW-0472">Membrane</keyword>
<feature type="domain" description="Phytochrome chromophore attachment site" evidence="6">
    <location>
        <begin position="206"/>
        <end position="343"/>
    </location>
</feature>
<feature type="coiled-coil region" evidence="4">
    <location>
        <begin position="700"/>
        <end position="734"/>
    </location>
</feature>
<dbReference type="InterPro" id="IPR016132">
    <property type="entry name" value="Phyto_chromo_attachment"/>
</dbReference>
<dbReference type="PROSITE" id="PS50885">
    <property type="entry name" value="HAMP"/>
    <property type="match status" value="1"/>
</dbReference>
<evidence type="ECO:0000256" key="3">
    <source>
        <dbReference type="PROSITE-ProRule" id="PRU00284"/>
    </source>
</evidence>
<dbReference type="SMART" id="SM00283">
    <property type="entry name" value="MA"/>
    <property type="match status" value="1"/>
</dbReference>
<proteinExistence type="inferred from homology"/>
<dbReference type="InterPro" id="IPR003660">
    <property type="entry name" value="HAMP_dom"/>
</dbReference>
<gene>
    <name evidence="9" type="ORF">F6J89_02665</name>
</gene>
<dbReference type="InterPro" id="IPR029016">
    <property type="entry name" value="GAF-like_dom_sf"/>
</dbReference>
<protein>
    <submittedName>
        <fullName evidence="9">GAF domain-containing protein</fullName>
    </submittedName>
</protein>
<dbReference type="CDD" id="cd11386">
    <property type="entry name" value="MCP_signal"/>
    <property type="match status" value="1"/>
</dbReference>
<reference evidence="9" key="1">
    <citation type="submission" date="2019-11" db="EMBL/GenBank/DDBJ databases">
        <title>Genomic insights into an expanded diversity of filamentous marine cyanobacteria reveals the extraordinary biosynthetic potential of Moorea and Okeania.</title>
        <authorList>
            <person name="Ferreira Leao T."/>
            <person name="Wang M."/>
            <person name="Moss N."/>
            <person name="Da Silva R."/>
            <person name="Sanders J."/>
            <person name="Nurk S."/>
            <person name="Gurevich A."/>
            <person name="Humphrey G."/>
            <person name="Reher R."/>
            <person name="Zhu Q."/>
            <person name="Belda-Ferre P."/>
            <person name="Glukhov E."/>
            <person name="Rex R."/>
            <person name="Dorrestein P.C."/>
            <person name="Knight R."/>
            <person name="Pevzner P."/>
            <person name="Gerwick W.H."/>
            <person name="Gerwick L."/>
        </authorList>
    </citation>
    <scope>NUCLEOTIDE SEQUENCE</scope>
    <source>
        <strain evidence="9">SIO1C4</strain>
    </source>
</reference>
<dbReference type="SUPFAM" id="SSF55781">
    <property type="entry name" value="GAF domain-like"/>
    <property type="match status" value="3"/>
</dbReference>
<dbReference type="GO" id="GO:0016020">
    <property type="term" value="C:membrane"/>
    <property type="evidence" value="ECO:0007669"/>
    <property type="project" value="InterPro"/>
</dbReference>
<feature type="domain" description="Phytochrome chromophore attachment site" evidence="6">
    <location>
        <begin position="379"/>
        <end position="516"/>
    </location>
</feature>
<organism evidence="9">
    <name type="scientific">Symploca sp. SIO1C4</name>
    <dbReference type="NCBI Taxonomy" id="2607765"/>
    <lineage>
        <taxon>Bacteria</taxon>
        <taxon>Bacillati</taxon>
        <taxon>Cyanobacteriota</taxon>
        <taxon>Cyanophyceae</taxon>
        <taxon>Coleofasciculales</taxon>
        <taxon>Coleofasciculaceae</taxon>
        <taxon>Symploca</taxon>
    </lineage>
</organism>
<comment type="similarity">
    <text evidence="2">Belongs to the methyl-accepting chemotaxis (MCP) protein family.</text>
</comment>
<dbReference type="InterPro" id="IPR004089">
    <property type="entry name" value="MCPsignal_dom"/>
</dbReference>
<dbReference type="InterPro" id="IPR003018">
    <property type="entry name" value="GAF"/>
</dbReference>
<dbReference type="SMART" id="SM00065">
    <property type="entry name" value="GAF"/>
    <property type="match status" value="3"/>
</dbReference>